<proteinExistence type="predicted"/>
<organism evidence="2 3">
    <name type="scientific">Cryptosporangium minutisporangium</name>
    <dbReference type="NCBI Taxonomy" id="113569"/>
    <lineage>
        <taxon>Bacteria</taxon>
        <taxon>Bacillati</taxon>
        <taxon>Actinomycetota</taxon>
        <taxon>Actinomycetes</taxon>
        <taxon>Cryptosporangiales</taxon>
        <taxon>Cryptosporangiaceae</taxon>
        <taxon>Cryptosporangium</taxon>
    </lineage>
</organism>
<dbReference type="Proteomes" id="UP001501676">
    <property type="component" value="Unassembled WGS sequence"/>
</dbReference>
<evidence type="ECO:0000313" key="2">
    <source>
        <dbReference type="EMBL" id="GAA3381855.1"/>
    </source>
</evidence>
<keyword evidence="3" id="KW-1185">Reference proteome</keyword>
<dbReference type="EMBL" id="BAAAYN010000001">
    <property type="protein sequence ID" value="GAA3381855.1"/>
    <property type="molecule type" value="Genomic_DNA"/>
</dbReference>
<evidence type="ECO:0000256" key="1">
    <source>
        <dbReference type="SAM" id="MobiDB-lite"/>
    </source>
</evidence>
<sequence>MTRLVHAARNGTPRPAETPYRVTISPASPTDTLKLVLSGVSRPIGINSVVRKTNRLAVMAATPSHGRTAEDEVFSRIVTVVSLARRDQ</sequence>
<gene>
    <name evidence="2" type="ORF">GCM10020369_01420</name>
</gene>
<evidence type="ECO:0000313" key="3">
    <source>
        <dbReference type="Proteomes" id="UP001501676"/>
    </source>
</evidence>
<name>A0ABP6SQB5_9ACTN</name>
<feature type="region of interest" description="Disordered" evidence="1">
    <location>
        <begin position="1"/>
        <end position="25"/>
    </location>
</feature>
<protein>
    <submittedName>
        <fullName evidence="2">Uncharacterized protein</fullName>
    </submittedName>
</protein>
<reference evidence="3" key="1">
    <citation type="journal article" date="2019" name="Int. J. Syst. Evol. Microbiol.">
        <title>The Global Catalogue of Microorganisms (GCM) 10K type strain sequencing project: providing services to taxonomists for standard genome sequencing and annotation.</title>
        <authorList>
            <consortium name="The Broad Institute Genomics Platform"/>
            <consortium name="The Broad Institute Genome Sequencing Center for Infectious Disease"/>
            <person name="Wu L."/>
            <person name="Ma J."/>
        </authorList>
    </citation>
    <scope>NUCLEOTIDE SEQUENCE [LARGE SCALE GENOMIC DNA]</scope>
    <source>
        <strain evidence="3">JCM 9458</strain>
    </source>
</reference>
<comment type="caution">
    <text evidence="2">The sequence shown here is derived from an EMBL/GenBank/DDBJ whole genome shotgun (WGS) entry which is preliminary data.</text>
</comment>
<accession>A0ABP6SQB5</accession>